<reference evidence="1" key="2">
    <citation type="submission" date="2021-03" db="UniProtKB">
        <authorList>
            <consortium name="EnsemblPlants"/>
        </authorList>
    </citation>
    <scope>IDENTIFICATION</scope>
</reference>
<reference evidence="1" key="1">
    <citation type="submission" date="2018-11" db="EMBL/GenBank/DDBJ databases">
        <authorList>
            <person name="Grassa J C."/>
        </authorList>
    </citation>
    <scope>NUCLEOTIDE SEQUENCE [LARGE SCALE GENOMIC DNA]</scope>
</reference>
<organism evidence="1 2">
    <name type="scientific">Cannabis sativa</name>
    <name type="common">Hemp</name>
    <name type="synonym">Marijuana</name>
    <dbReference type="NCBI Taxonomy" id="3483"/>
    <lineage>
        <taxon>Eukaryota</taxon>
        <taxon>Viridiplantae</taxon>
        <taxon>Streptophyta</taxon>
        <taxon>Embryophyta</taxon>
        <taxon>Tracheophyta</taxon>
        <taxon>Spermatophyta</taxon>
        <taxon>Magnoliopsida</taxon>
        <taxon>eudicotyledons</taxon>
        <taxon>Gunneridae</taxon>
        <taxon>Pentapetalae</taxon>
        <taxon>rosids</taxon>
        <taxon>fabids</taxon>
        <taxon>Rosales</taxon>
        <taxon>Cannabaceae</taxon>
        <taxon>Cannabis</taxon>
    </lineage>
</organism>
<evidence type="ECO:0000313" key="1">
    <source>
        <dbReference type="EnsemblPlants" id="cds.evm.model.01.1277"/>
    </source>
</evidence>
<dbReference type="EnsemblPlants" id="evm.model.01.1277">
    <property type="protein sequence ID" value="cds.evm.model.01.1277"/>
    <property type="gene ID" value="evm.TU.01.1277"/>
</dbReference>
<evidence type="ECO:0000313" key="2">
    <source>
        <dbReference type="Proteomes" id="UP000596661"/>
    </source>
</evidence>
<name>A0A803NGD0_CANSA</name>
<protein>
    <submittedName>
        <fullName evidence="1">Uncharacterized protein</fullName>
    </submittedName>
</protein>
<dbReference type="Proteomes" id="UP000596661">
    <property type="component" value="Chromosome 1"/>
</dbReference>
<accession>A0A803NGD0</accession>
<keyword evidence="2" id="KW-1185">Reference proteome</keyword>
<proteinExistence type="predicted"/>
<dbReference type="EMBL" id="UZAU01000024">
    <property type="status" value="NOT_ANNOTATED_CDS"/>
    <property type="molecule type" value="Genomic_DNA"/>
</dbReference>
<dbReference type="AlphaFoldDB" id="A0A803NGD0"/>
<sequence>MYATMEEKIRQQGDHITKLREQQVRPAHVPIPLTPLFVPHDVRNRLELLYEQFKKQNRPVFEGVPDPLKAELWMSMITSIFSFMQDEGNDRVGYAIFMLQENTVFSGRLYPKART</sequence>
<dbReference type="Gramene" id="evm.model.01.1277">
    <property type="protein sequence ID" value="cds.evm.model.01.1277"/>
    <property type="gene ID" value="evm.TU.01.1277"/>
</dbReference>